<evidence type="ECO:0000256" key="1">
    <source>
        <dbReference type="SAM" id="Phobius"/>
    </source>
</evidence>
<keyword evidence="1" id="KW-1133">Transmembrane helix</keyword>
<dbReference type="OrthoDB" id="8964452at2"/>
<name>A0A158DVB0_9BURK</name>
<evidence type="ECO:0000313" key="3">
    <source>
        <dbReference type="Proteomes" id="UP000054596"/>
    </source>
</evidence>
<feature type="transmembrane region" description="Helical" evidence="1">
    <location>
        <begin position="20"/>
        <end position="42"/>
    </location>
</feature>
<dbReference type="RefSeq" id="WP_143756991.1">
    <property type="nucleotide sequence ID" value="NZ_FCOJ02000130.1"/>
</dbReference>
<keyword evidence="1" id="KW-0812">Transmembrane</keyword>
<evidence type="ECO:0000313" key="2">
    <source>
        <dbReference type="EMBL" id="SAK98126.1"/>
    </source>
</evidence>
<dbReference type="AlphaFoldDB" id="A0A158DVB0"/>
<protein>
    <submittedName>
        <fullName evidence="2">Uncharacterized protein</fullName>
    </submittedName>
</protein>
<dbReference type="STRING" id="1777143.AWB82_07187"/>
<keyword evidence="1" id="KW-0472">Membrane</keyword>
<dbReference type="EMBL" id="FCOJ02000130">
    <property type="protein sequence ID" value="SAK98126.1"/>
    <property type="molecule type" value="Genomic_DNA"/>
</dbReference>
<proteinExistence type="predicted"/>
<accession>A0A158DVB0</accession>
<reference evidence="2" key="1">
    <citation type="submission" date="2016-01" db="EMBL/GenBank/DDBJ databases">
        <authorList>
            <person name="Peeters C."/>
        </authorList>
    </citation>
    <scope>NUCLEOTIDE SEQUENCE [LARGE SCALE GENOMIC DNA]</scope>
    <source>
        <strain evidence="2">LMG 29325</strain>
    </source>
</reference>
<comment type="caution">
    <text evidence="2">The sequence shown here is derived from an EMBL/GenBank/DDBJ whole genome shotgun (WGS) entry which is preliminary data.</text>
</comment>
<keyword evidence="3" id="KW-1185">Reference proteome</keyword>
<gene>
    <name evidence="2" type="ORF">AWB82_07187</name>
</gene>
<organism evidence="2 3">
    <name type="scientific">Caballeronia glebae</name>
    <dbReference type="NCBI Taxonomy" id="1777143"/>
    <lineage>
        <taxon>Bacteria</taxon>
        <taxon>Pseudomonadati</taxon>
        <taxon>Pseudomonadota</taxon>
        <taxon>Betaproteobacteria</taxon>
        <taxon>Burkholderiales</taxon>
        <taxon>Burkholderiaceae</taxon>
        <taxon>Caballeronia</taxon>
    </lineage>
</organism>
<dbReference type="Proteomes" id="UP000054596">
    <property type="component" value="Unassembled WGS sequence"/>
</dbReference>
<sequence>MPVVLPAVESREPRPRAPNPFVWLGLLLVLMVAGAVITLVTWPKAEPTGTVEFWLCLLGRPALTWGVLFGLRLGYFDQESERIDAQNEVLREDRDRALQFAGEPLAAIACAYLTAAGDKALAAKVLQRASVLEARIALDGREGVRHSALDLLLDKANPSRYHVCFRRLIAAMQKPVGALPLEVPFGVRLQLPADVDRERLRQAWQDCWDEQSMRRCEAKLVPGEQGLMALDEWLDHRGGPALEKVLLFVAVQLHDAPPQNSAEVATAVLVGWPQMLSRRGMAQLGLLHRPVRGHRDELNMCVSTALQWGRATNIEIGDLWQAGLEKDDKGAVNQTLSDLKLGVSSGNDLSGVHDVDLALGEPGCASGWLALALSLEHAKKTNKPQLVAWREGALHFAVVQPTVRPPQPEVSAVKEVNA</sequence>